<accession>A0A350P149</accession>
<name>A0A350P149_9ALTE</name>
<evidence type="ECO:0000313" key="1">
    <source>
        <dbReference type="EMBL" id="HAW75016.1"/>
    </source>
</evidence>
<reference evidence="1 2" key="1">
    <citation type="journal article" date="2018" name="Nat. Biotechnol.">
        <title>A standardized bacterial taxonomy based on genome phylogeny substantially revises the tree of life.</title>
        <authorList>
            <person name="Parks D.H."/>
            <person name="Chuvochina M."/>
            <person name="Waite D.W."/>
            <person name="Rinke C."/>
            <person name="Skarshewski A."/>
            <person name="Chaumeil P.A."/>
            <person name="Hugenholtz P."/>
        </authorList>
    </citation>
    <scope>NUCLEOTIDE SEQUENCE [LARGE SCALE GENOMIC DNA]</scope>
    <source>
        <strain evidence="1">UBA11978</strain>
    </source>
</reference>
<sequence length="82" mass="8811">MLIGYRAKANAVEHEQKADVSKGNGFFAICRARLIAINAETNVGNVEQRASSGRAAGLSAEQNIFFAHRVATLNTGVFKTKC</sequence>
<dbReference type="Proteomes" id="UP000263517">
    <property type="component" value="Unassembled WGS sequence"/>
</dbReference>
<comment type="caution">
    <text evidence="1">The sequence shown here is derived from an EMBL/GenBank/DDBJ whole genome shotgun (WGS) entry which is preliminary data.</text>
</comment>
<organism evidence="1 2">
    <name type="scientific">Alteromonas australica</name>
    <dbReference type="NCBI Taxonomy" id="589873"/>
    <lineage>
        <taxon>Bacteria</taxon>
        <taxon>Pseudomonadati</taxon>
        <taxon>Pseudomonadota</taxon>
        <taxon>Gammaproteobacteria</taxon>
        <taxon>Alteromonadales</taxon>
        <taxon>Alteromonadaceae</taxon>
        <taxon>Alteromonas/Salinimonas group</taxon>
        <taxon>Alteromonas</taxon>
    </lineage>
</organism>
<proteinExistence type="predicted"/>
<protein>
    <submittedName>
        <fullName evidence="1">Uncharacterized protein</fullName>
    </submittedName>
</protein>
<evidence type="ECO:0000313" key="2">
    <source>
        <dbReference type="Proteomes" id="UP000263517"/>
    </source>
</evidence>
<gene>
    <name evidence="1" type="ORF">DCW74_04680</name>
</gene>
<dbReference type="AlphaFoldDB" id="A0A350P149"/>
<dbReference type="EMBL" id="DNAN01000161">
    <property type="protein sequence ID" value="HAW75016.1"/>
    <property type="molecule type" value="Genomic_DNA"/>
</dbReference>